<dbReference type="InterPro" id="IPR016454">
    <property type="entry name" value="Cysteine_dSase"/>
</dbReference>
<accession>A0A109K1V6</accession>
<keyword evidence="17" id="KW-1185">Reference proteome</keyword>
<evidence type="ECO:0000256" key="8">
    <source>
        <dbReference type="ARBA" id="ARBA00022898"/>
    </source>
</evidence>
<dbReference type="InterPro" id="IPR015421">
    <property type="entry name" value="PyrdxlP-dep_Trfase_major"/>
</dbReference>
<dbReference type="SUPFAM" id="SSF53383">
    <property type="entry name" value="PLP-dependent transferases"/>
    <property type="match status" value="1"/>
</dbReference>
<dbReference type="Gene3D" id="3.40.640.10">
    <property type="entry name" value="Type I PLP-dependent aspartate aminotransferase-like (Major domain)"/>
    <property type="match status" value="1"/>
</dbReference>
<protein>
    <recommendedName>
        <fullName evidence="5">Cysteine desulfurase</fullName>
        <ecNumber evidence="4">2.8.1.7</ecNumber>
    </recommendedName>
    <alternativeName>
        <fullName evidence="12">Nitrogenase metalloclusters biosynthesis protein NifS</fullName>
    </alternativeName>
</protein>
<dbReference type="NCBIfam" id="TIGR03235">
    <property type="entry name" value="DNA_S_dndA"/>
    <property type="match status" value="1"/>
</dbReference>
<comment type="cofactor">
    <cofactor evidence="1 14">
        <name>pyridoxal 5'-phosphate</name>
        <dbReference type="ChEBI" id="CHEBI:597326"/>
    </cofactor>
</comment>
<evidence type="ECO:0000256" key="10">
    <source>
        <dbReference type="ARBA" id="ARBA00023014"/>
    </source>
</evidence>
<comment type="catalytic activity">
    <reaction evidence="13">
        <text>(sulfur carrier)-H + L-cysteine = (sulfur carrier)-SH + L-alanine</text>
        <dbReference type="Rhea" id="RHEA:43892"/>
        <dbReference type="Rhea" id="RHEA-COMP:14737"/>
        <dbReference type="Rhea" id="RHEA-COMP:14739"/>
        <dbReference type="ChEBI" id="CHEBI:29917"/>
        <dbReference type="ChEBI" id="CHEBI:35235"/>
        <dbReference type="ChEBI" id="CHEBI:57972"/>
        <dbReference type="ChEBI" id="CHEBI:64428"/>
        <dbReference type="EC" id="2.8.1.7"/>
    </reaction>
</comment>
<evidence type="ECO:0000256" key="4">
    <source>
        <dbReference type="ARBA" id="ARBA00012239"/>
    </source>
</evidence>
<evidence type="ECO:0000256" key="2">
    <source>
        <dbReference type="ARBA" id="ARBA00003120"/>
    </source>
</evidence>
<keyword evidence="8" id="KW-0663">Pyridoxal phosphate</keyword>
<keyword evidence="7" id="KW-0479">Metal-binding</keyword>
<dbReference type="PROSITE" id="PS00595">
    <property type="entry name" value="AA_TRANSFER_CLASS_5"/>
    <property type="match status" value="1"/>
</dbReference>
<evidence type="ECO:0000259" key="15">
    <source>
        <dbReference type="Pfam" id="PF00266"/>
    </source>
</evidence>
<evidence type="ECO:0000256" key="9">
    <source>
        <dbReference type="ARBA" id="ARBA00023004"/>
    </source>
</evidence>
<dbReference type="PANTHER" id="PTHR11601">
    <property type="entry name" value="CYSTEINE DESULFURYLASE FAMILY MEMBER"/>
    <property type="match status" value="1"/>
</dbReference>
<sequence>MSIYLDMAATTPTDPRVAERVLEFMVREFGNAGSRTHVYGADAQSAVNAARAQIAGTLKVDASDVIFTSGATEADNLAILGLAPEGQELGRRHIVSTAIEHKAVLEPLDHLRSAGFEVTLVKPDRQGYIDARDVLDAIRQDTLLVSVMHANNETGAIQPIDVIAEKLTDTGVYFHVDAAQTFGRVNSVLAHPRIDLISISGHKVYAPKGVGALIMKRRGGRRAPLKPLMFGGGQERSLRPGTLPVPLIVGFGLAAKLADSEARARHKRCAELRADALAALNPLTPYVHGDETRGVLPHILSVSIGGVDSEAVMVATKDIVAISNGSACTSASYEPSHVLKAMDVSPDVLSGTVRISWSHATPSPPWKDFVERLADLRF</sequence>
<dbReference type="InterPro" id="IPR000192">
    <property type="entry name" value="Aminotrans_V_dom"/>
</dbReference>
<dbReference type="Pfam" id="PF00266">
    <property type="entry name" value="Aminotran_5"/>
    <property type="match status" value="1"/>
</dbReference>
<evidence type="ECO:0000313" key="17">
    <source>
        <dbReference type="Proteomes" id="UP000068164"/>
    </source>
</evidence>
<keyword evidence="10" id="KW-0411">Iron-sulfur</keyword>
<organism evidence="16 17">
    <name type="scientific">Rhizobium altiplani</name>
    <dbReference type="NCBI Taxonomy" id="1864509"/>
    <lineage>
        <taxon>Bacteria</taxon>
        <taxon>Pseudomonadati</taxon>
        <taxon>Pseudomonadota</taxon>
        <taxon>Alphaproteobacteria</taxon>
        <taxon>Hyphomicrobiales</taxon>
        <taxon>Rhizobiaceae</taxon>
        <taxon>Rhizobium/Agrobacterium group</taxon>
        <taxon>Rhizobium</taxon>
    </lineage>
</organism>
<proteinExistence type="inferred from homology"/>
<dbReference type="InterPro" id="IPR020578">
    <property type="entry name" value="Aminotrans_V_PyrdxlP_BS"/>
</dbReference>
<dbReference type="EC" id="2.8.1.7" evidence="4"/>
<dbReference type="GO" id="GO:0046872">
    <property type="term" value="F:metal ion binding"/>
    <property type="evidence" value="ECO:0007669"/>
    <property type="project" value="UniProtKB-KW"/>
</dbReference>
<evidence type="ECO:0000256" key="1">
    <source>
        <dbReference type="ARBA" id="ARBA00001933"/>
    </source>
</evidence>
<evidence type="ECO:0000256" key="12">
    <source>
        <dbReference type="ARBA" id="ARBA00031911"/>
    </source>
</evidence>
<keyword evidence="11" id="KW-0535">Nitrogen fixation</keyword>
<evidence type="ECO:0000313" key="16">
    <source>
        <dbReference type="EMBL" id="KWV59188.1"/>
    </source>
</evidence>
<dbReference type="FunFam" id="3.40.640.10:FF:000084">
    <property type="entry name" value="IscS-like cysteine desulfurase"/>
    <property type="match status" value="1"/>
</dbReference>
<dbReference type="Gene3D" id="1.10.260.50">
    <property type="match status" value="1"/>
</dbReference>
<dbReference type="InterPro" id="IPR015422">
    <property type="entry name" value="PyrdxlP-dep_Trfase_small"/>
</dbReference>
<evidence type="ECO:0000256" key="14">
    <source>
        <dbReference type="RuleBase" id="RU004504"/>
    </source>
</evidence>
<dbReference type="InterPro" id="IPR015424">
    <property type="entry name" value="PyrdxlP-dep_Trfase"/>
</dbReference>
<dbReference type="GO" id="GO:0031071">
    <property type="term" value="F:cysteine desulfurase activity"/>
    <property type="evidence" value="ECO:0007669"/>
    <property type="project" value="UniProtKB-EC"/>
</dbReference>
<gene>
    <name evidence="16" type="ORF">AS026_29235</name>
</gene>
<dbReference type="PANTHER" id="PTHR11601:SF34">
    <property type="entry name" value="CYSTEINE DESULFURASE"/>
    <property type="match status" value="1"/>
</dbReference>
<evidence type="ECO:0000256" key="13">
    <source>
        <dbReference type="ARBA" id="ARBA00050776"/>
    </source>
</evidence>
<dbReference type="RefSeq" id="WP_028748379.1">
    <property type="nucleotide sequence ID" value="NZ_LNCD01000014.1"/>
</dbReference>
<comment type="similarity">
    <text evidence="3">Belongs to the class-V pyridoxal-phosphate-dependent aminotransferase family. NifS/IscS subfamily.</text>
</comment>
<comment type="function">
    <text evidence="2">Catalyzes the removal of elemental sulfur atoms from cysteine to produce alanine. Seems to participate in the biosynthesis of the nitrogenase metalloclusters by providing the inorganic sulfur required for the Fe-S core formation.</text>
</comment>
<feature type="domain" description="Aminotransferase class V" evidence="15">
    <location>
        <begin position="3"/>
        <end position="359"/>
    </location>
</feature>
<dbReference type="AlphaFoldDB" id="A0A109K1V6"/>
<evidence type="ECO:0000256" key="7">
    <source>
        <dbReference type="ARBA" id="ARBA00022723"/>
    </source>
</evidence>
<evidence type="ECO:0000256" key="5">
    <source>
        <dbReference type="ARBA" id="ARBA00013558"/>
    </source>
</evidence>
<keyword evidence="6" id="KW-0808">Transferase</keyword>
<dbReference type="Proteomes" id="UP000068164">
    <property type="component" value="Unassembled WGS sequence"/>
</dbReference>
<evidence type="ECO:0000256" key="3">
    <source>
        <dbReference type="ARBA" id="ARBA00006490"/>
    </source>
</evidence>
<comment type="caution">
    <text evidence="16">The sequence shown here is derived from an EMBL/GenBank/DDBJ whole genome shotgun (WGS) entry which is preliminary data.</text>
</comment>
<evidence type="ECO:0000256" key="6">
    <source>
        <dbReference type="ARBA" id="ARBA00022679"/>
    </source>
</evidence>
<dbReference type="PIRSF" id="PIRSF005572">
    <property type="entry name" value="NifS"/>
    <property type="match status" value="1"/>
</dbReference>
<dbReference type="EMBL" id="LNCD01000014">
    <property type="protein sequence ID" value="KWV59188.1"/>
    <property type="molecule type" value="Genomic_DNA"/>
</dbReference>
<dbReference type="OrthoDB" id="9808002at2"/>
<reference evidence="16 17" key="1">
    <citation type="submission" date="2015-11" db="EMBL/GenBank/DDBJ databases">
        <title>Draft Genome Sequence of the Strain BR 10423 (Rhizobium sp.) isolated from nodules of Mimosa pudica.</title>
        <authorList>
            <person name="Barauna A.C."/>
            <person name="Zilli J.E."/>
            <person name="Simoes-Araujo J.L."/>
            <person name="Reis V.M."/>
            <person name="James E.K."/>
            <person name="Reis F.B.Jr."/>
            <person name="Rouws L.F."/>
            <person name="Passos S.R."/>
            <person name="Gois S.R."/>
        </authorList>
    </citation>
    <scope>NUCLEOTIDE SEQUENCE [LARGE SCALE GENOMIC DNA]</scope>
    <source>
        <strain evidence="16 17">BR10423</strain>
    </source>
</reference>
<name>A0A109K1V6_9HYPH</name>
<dbReference type="GO" id="GO:0051536">
    <property type="term" value="F:iron-sulfur cluster binding"/>
    <property type="evidence" value="ECO:0007669"/>
    <property type="project" value="UniProtKB-KW"/>
</dbReference>
<keyword evidence="9" id="KW-0408">Iron</keyword>
<dbReference type="InterPro" id="IPR017644">
    <property type="entry name" value="Cysteine_desulfurase_DndA"/>
</dbReference>
<dbReference type="Gene3D" id="3.90.1150.10">
    <property type="entry name" value="Aspartate Aminotransferase, domain 1"/>
    <property type="match status" value="1"/>
</dbReference>
<evidence type="ECO:0000256" key="11">
    <source>
        <dbReference type="ARBA" id="ARBA00023231"/>
    </source>
</evidence>